<comment type="caution">
    <text evidence="7">The sequence shown here is derived from an EMBL/GenBank/DDBJ whole genome shotgun (WGS) entry which is preliminary data.</text>
</comment>
<name>A0A060SK11_PYCCI</name>
<evidence type="ECO:0000256" key="3">
    <source>
        <dbReference type="ARBA" id="ARBA00022692"/>
    </source>
</evidence>
<proteinExistence type="predicted"/>
<dbReference type="InterPro" id="IPR011701">
    <property type="entry name" value="MFS"/>
</dbReference>
<dbReference type="HOGENOM" id="CLU_001265_0_5_1"/>
<evidence type="ECO:0000313" key="7">
    <source>
        <dbReference type="EMBL" id="CDO72574.1"/>
    </source>
</evidence>
<dbReference type="Proteomes" id="UP000029665">
    <property type="component" value="Unassembled WGS sequence"/>
</dbReference>
<evidence type="ECO:0000313" key="8">
    <source>
        <dbReference type="Proteomes" id="UP000029665"/>
    </source>
</evidence>
<accession>A0A060SK11</accession>
<dbReference type="Pfam" id="PF07690">
    <property type="entry name" value="MFS_1"/>
    <property type="match status" value="1"/>
</dbReference>
<dbReference type="OrthoDB" id="6730379at2759"/>
<dbReference type="PANTHER" id="PTHR43791:SF70">
    <property type="entry name" value="MAJOR FACILITATOR SUPERFAMILY (MFS) PROFILE DOMAIN-CONTAINING PROTEIN"/>
    <property type="match status" value="1"/>
</dbReference>
<evidence type="ECO:0000256" key="2">
    <source>
        <dbReference type="ARBA" id="ARBA00022448"/>
    </source>
</evidence>
<evidence type="ECO:0000256" key="1">
    <source>
        <dbReference type="ARBA" id="ARBA00004141"/>
    </source>
</evidence>
<feature type="transmembrane region" description="Helical" evidence="6">
    <location>
        <begin position="225"/>
        <end position="244"/>
    </location>
</feature>
<dbReference type="OMA" id="LWATIMI"/>
<keyword evidence="4 6" id="KW-1133">Transmembrane helix</keyword>
<dbReference type="PANTHER" id="PTHR43791">
    <property type="entry name" value="PERMEASE-RELATED"/>
    <property type="match status" value="1"/>
</dbReference>
<feature type="transmembrane region" description="Helical" evidence="6">
    <location>
        <begin position="192"/>
        <end position="213"/>
    </location>
</feature>
<dbReference type="AlphaFoldDB" id="A0A060SK11"/>
<sequence>MTFPDSQRSLDDKAFEPEAGSLQEKVIGLATVSAYSAASSDDANVGLHEFDIAKQSGVRVTPEQNRRIAKKIDLFLLPMFCIAQGLGFVDKTAVNYGNLYGMTKTLHISGNQFSWLASGESTNRGIKEPTLSRRTLDTAFYLGYLVGNYPDSWLLQRYPAGKVLSITTLLWATIMITTPACTNFASIMANRFFLGVLEAIITPGMTLMTSIWYAQSEVPFRHLAWYSFNGWAGIFGGFLAYGVGHIEHPQIALWKYIFLILGGMCVVFAVILWFFFPDSPVKARFLTNEEKILAVKRVAEAKVGVKNTQFKWYQVKHALVDPTTWILFVATIATQIPNGIITNFSTVLIKSTLLNTVSSAVQIVSMLIAGWILRIITMTACNVTCIIAAASLVYLPSDQRWNHLVSYWFTSFETVGFALSLVMVANNRLVVFSFRVYRNKGF</sequence>
<dbReference type="GO" id="GO:0016020">
    <property type="term" value="C:membrane"/>
    <property type="evidence" value="ECO:0007669"/>
    <property type="project" value="UniProtKB-SubCell"/>
</dbReference>
<dbReference type="Gene3D" id="1.20.1250.20">
    <property type="entry name" value="MFS general substrate transporter like domains"/>
    <property type="match status" value="1"/>
</dbReference>
<dbReference type="GO" id="GO:0022857">
    <property type="term" value="F:transmembrane transporter activity"/>
    <property type="evidence" value="ECO:0007669"/>
    <property type="project" value="InterPro"/>
</dbReference>
<feature type="transmembrane region" description="Helical" evidence="6">
    <location>
        <begin position="371"/>
        <end position="395"/>
    </location>
</feature>
<evidence type="ECO:0000256" key="6">
    <source>
        <dbReference type="SAM" id="Phobius"/>
    </source>
</evidence>
<keyword evidence="3 6" id="KW-0812">Transmembrane</keyword>
<protein>
    <recommendedName>
        <fullName evidence="9">Major facilitator superfamily (MFS) profile domain-containing protein</fullName>
    </recommendedName>
</protein>
<evidence type="ECO:0008006" key="9">
    <source>
        <dbReference type="Google" id="ProtNLM"/>
    </source>
</evidence>
<feature type="transmembrane region" description="Helical" evidence="6">
    <location>
        <begin position="163"/>
        <end position="185"/>
    </location>
</feature>
<gene>
    <name evidence="7" type="ORF">BN946_scf184983.g57</name>
</gene>
<feature type="transmembrane region" description="Helical" evidence="6">
    <location>
        <begin position="256"/>
        <end position="276"/>
    </location>
</feature>
<dbReference type="InterPro" id="IPR036259">
    <property type="entry name" value="MFS_trans_sf"/>
</dbReference>
<keyword evidence="2" id="KW-0813">Transport</keyword>
<reference evidence="7" key="1">
    <citation type="submission" date="2014-01" db="EMBL/GenBank/DDBJ databases">
        <title>The genome of the white-rot fungus Pycnoporus cinnabarinus: a basidiomycete model with a versatile arsenal for lignocellulosic biomass breakdown.</title>
        <authorList>
            <person name="Levasseur A."/>
            <person name="Lomascolo A."/>
            <person name="Ruiz-Duenas F.J."/>
            <person name="Uzan E."/>
            <person name="Piumi F."/>
            <person name="Kues U."/>
            <person name="Ram A.F.J."/>
            <person name="Murat C."/>
            <person name="Haon M."/>
            <person name="Benoit I."/>
            <person name="Arfi Y."/>
            <person name="Chevret D."/>
            <person name="Drula E."/>
            <person name="Kwon M.J."/>
            <person name="Gouret P."/>
            <person name="Lesage-Meessen L."/>
            <person name="Lombard V."/>
            <person name="Mariette J."/>
            <person name="Noirot C."/>
            <person name="Park J."/>
            <person name="Patyshakuliyeva A."/>
            <person name="Wieneger R.A.B."/>
            <person name="Wosten H.A.B."/>
            <person name="Martin F."/>
            <person name="Coutinho P.M."/>
            <person name="de Vries R."/>
            <person name="Martinez A.T."/>
            <person name="Klopp C."/>
            <person name="Pontarotti P."/>
            <person name="Henrissat B."/>
            <person name="Record E."/>
        </authorList>
    </citation>
    <scope>NUCLEOTIDE SEQUENCE [LARGE SCALE GENOMIC DNA]</scope>
    <source>
        <strain evidence="7">BRFM137</strain>
    </source>
</reference>
<feature type="transmembrane region" description="Helical" evidence="6">
    <location>
        <begin position="415"/>
        <end position="437"/>
    </location>
</feature>
<dbReference type="EMBL" id="CCBP010000114">
    <property type="protein sequence ID" value="CDO72574.1"/>
    <property type="molecule type" value="Genomic_DNA"/>
</dbReference>
<keyword evidence="5 6" id="KW-0472">Membrane</keyword>
<keyword evidence="8" id="KW-1185">Reference proteome</keyword>
<comment type="subcellular location">
    <subcellularLocation>
        <location evidence="1">Membrane</location>
        <topology evidence="1">Multi-pass membrane protein</topology>
    </subcellularLocation>
</comment>
<organism evidence="7 8">
    <name type="scientific">Pycnoporus cinnabarinus</name>
    <name type="common">Cinnabar-red polypore</name>
    <name type="synonym">Trametes cinnabarina</name>
    <dbReference type="NCBI Taxonomy" id="5643"/>
    <lineage>
        <taxon>Eukaryota</taxon>
        <taxon>Fungi</taxon>
        <taxon>Dikarya</taxon>
        <taxon>Basidiomycota</taxon>
        <taxon>Agaricomycotina</taxon>
        <taxon>Agaricomycetes</taxon>
        <taxon>Polyporales</taxon>
        <taxon>Polyporaceae</taxon>
        <taxon>Trametes</taxon>
    </lineage>
</organism>
<dbReference type="STRING" id="5643.A0A060SK11"/>
<evidence type="ECO:0000256" key="4">
    <source>
        <dbReference type="ARBA" id="ARBA00022989"/>
    </source>
</evidence>
<evidence type="ECO:0000256" key="5">
    <source>
        <dbReference type="ARBA" id="ARBA00023136"/>
    </source>
</evidence>
<dbReference type="SUPFAM" id="SSF103473">
    <property type="entry name" value="MFS general substrate transporter"/>
    <property type="match status" value="1"/>
</dbReference>
<feature type="transmembrane region" description="Helical" evidence="6">
    <location>
        <begin position="325"/>
        <end position="350"/>
    </location>
</feature>